<reference evidence="3 4" key="1">
    <citation type="submission" date="2023-04" db="EMBL/GenBank/DDBJ databases">
        <title>Ectobacillus antri isolated from activated sludge.</title>
        <authorList>
            <person name="Yan P."/>
            <person name="Liu X."/>
        </authorList>
    </citation>
    <scope>NUCLEOTIDE SEQUENCE [LARGE SCALE GENOMIC DNA]</scope>
    <source>
        <strain evidence="3 4">C18H</strain>
    </source>
</reference>
<dbReference type="InterPro" id="IPR057666">
    <property type="entry name" value="DrpA_SLOG"/>
</dbReference>
<evidence type="ECO:0000256" key="1">
    <source>
        <dbReference type="ARBA" id="ARBA00006525"/>
    </source>
</evidence>
<dbReference type="SUPFAM" id="SSF102405">
    <property type="entry name" value="MCP/YpsA-like"/>
    <property type="match status" value="1"/>
</dbReference>
<comment type="caution">
    <text evidence="3">The sequence shown here is derived from an EMBL/GenBank/DDBJ whole genome shotgun (WGS) entry which is preliminary data.</text>
</comment>
<dbReference type="InterPro" id="IPR003488">
    <property type="entry name" value="DprA"/>
</dbReference>
<dbReference type="Proteomes" id="UP001218246">
    <property type="component" value="Unassembled WGS sequence"/>
</dbReference>
<keyword evidence="4" id="KW-1185">Reference proteome</keyword>
<dbReference type="Gene3D" id="3.40.50.450">
    <property type="match status" value="1"/>
</dbReference>
<comment type="similarity">
    <text evidence="1">Belongs to the DprA/Smf family.</text>
</comment>
<proteinExistence type="inferred from homology"/>
<organism evidence="3 4">
    <name type="scientific">Ectobacillus antri</name>
    <dbReference type="NCBI Taxonomy" id="2486280"/>
    <lineage>
        <taxon>Bacteria</taxon>
        <taxon>Bacillati</taxon>
        <taxon>Bacillota</taxon>
        <taxon>Bacilli</taxon>
        <taxon>Bacillales</taxon>
        <taxon>Bacillaceae</taxon>
        <taxon>Ectobacillus</taxon>
    </lineage>
</organism>
<name>A0ABT6H1N8_9BACI</name>
<accession>A0ABT6H1N8</accession>
<dbReference type="PANTHER" id="PTHR43022">
    <property type="entry name" value="PROTEIN SMF"/>
    <property type="match status" value="1"/>
</dbReference>
<dbReference type="Pfam" id="PF02481">
    <property type="entry name" value="DNA_processg_A"/>
    <property type="match status" value="1"/>
</dbReference>
<evidence type="ECO:0000313" key="3">
    <source>
        <dbReference type="EMBL" id="MDG5753084.1"/>
    </source>
</evidence>
<sequence length="291" mass="33850">MNKNNTKSMLLLLKQFGFTDNTLSKIYENEDSILDVIFNPNYPFHNKYIDIYTKKEKEISKDINSLIEFHENFIKKMKEYKQKGIKIFCKYSDDYPEYLFNEENKPLFLYCYGNLALLKREYQKVAIIGTRKATDQGIIKTKKYVKGYVTNNWITISGLAKGIDTVVHKETIVNNGKTIAIIPTSFEKIYPTENTELFNEIVTNDGLIISMIGPYENTYKSNFLERNSIVAKISDEILVIEASVKSGTLNTVRKAYQFNKKIYYDSSLLSKDVIEYIKKYDAIDIYNKGEE</sequence>
<dbReference type="EMBL" id="JARULN010000001">
    <property type="protein sequence ID" value="MDG5753084.1"/>
    <property type="molecule type" value="Genomic_DNA"/>
</dbReference>
<evidence type="ECO:0000313" key="4">
    <source>
        <dbReference type="Proteomes" id="UP001218246"/>
    </source>
</evidence>
<gene>
    <name evidence="3" type="ORF">P6P90_03600</name>
</gene>
<feature type="domain" description="Smf/DprA SLOG" evidence="2">
    <location>
        <begin position="87"/>
        <end position="264"/>
    </location>
</feature>
<dbReference type="PANTHER" id="PTHR43022:SF1">
    <property type="entry name" value="PROTEIN SMF"/>
    <property type="match status" value="1"/>
</dbReference>
<protein>
    <submittedName>
        <fullName evidence="3">DNA-processing protein DprA</fullName>
    </submittedName>
</protein>
<dbReference type="RefSeq" id="WP_278017982.1">
    <property type="nucleotide sequence ID" value="NZ_JARRRY010000001.1"/>
</dbReference>
<evidence type="ECO:0000259" key="2">
    <source>
        <dbReference type="Pfam" id="PF02481"/>
    </source>
</evidence>